<reference evidence="7 8" key="1">
    <citation type="journal article" date="2009" name="Stand. Genomic Sci.">
        <title>Complete genome sequence of Jonesia denitrificans type strain (Prevot 55134).</title>
        <authorList>
            <person name="Pukall R."/>
            <person name="Gehrich-Schroter G."/>
            <person name="Lapidus A."/>
            <person name="Nolan M."/>
            <person name="Glavina Del Rio T."/>
            <person name="Lucas S."/>
            <person name="Chen F."/>
            <person name="Tice H."/>
            <person name="Pitluck S."/>
            <person name="Cheng J.F."/>
            <person name="Copeland A."/>
            <person name="Saunders E."/>
            <person name="Brettin T."/>
            <person name="Detter J.C."/>
            <person name="Bruce D."/>
            <person name="Goodwin L."/>
            <person name="Pati A."/>
            <person name="Ivanova N."/>
            <person name="Mavromatis K."/>
            <person name="Ovchinnikova G."/>
            <person name="Chen A."/>
            <person name="Palaniappan K."/>
            <person name="Land M."/>
            <person name="Hauser L."/>
            <person name="Chang Y.J."/>
            <person name="Jeffries C.D."/>
            <person name="Chain P."/>
            <person name="Goker M."/>
            <person name="Bristow J."/>
            <person name="Eisen J.A."/>
            <person name="Markowitz V."/>
            <person name="Hugenholtz P."/>
            <person name="Kyrpides N.C."/>
            <person name="Klenk H.P."/>
            <person name="Han C."/>
        </authorList>
    </citation>
    <scope>NUCLEOTIDE SEQUENCE [LARGE SCALE GENOMIC DNA]</scope>
    <source>
        <strain evidence="8">ATCC 14870 / DSM 20603 / BCRC 15368 / CIP 55.134 / JCM 11481 / NBRC 15587 / NCTC 10816 / Prevot 55134</strain>
    </source>
</reference>
<evidence type="ECO:0000313" key="7">
    <source>
        <dbReference type="EMBL" id="ACV10141.1"/>
    </source>
</evidence>
<evidence type="ECO:0000259" key="6">
    <source>
        <dbReference type="Pfam" id="PF00155"/>
    </source>
</evidence>
<dbReference type="AlphaFoldDB" id="C7R393"/>
<evidence type="ECO:0000313" key="8">
    <source>
        <dbReference type="Proteomes" id="UP000000628"/>
    </source>
</evidence>
<evidence type="ECO:0000256" key="2">
    <source>
        <dbReference type="ARBA" id="ARBA00012224"/>
    </source>
</evidence>
<keyword evidence="7" id="KW-0032">Aminotransferase</keyword>
<keyword evidence="7" id="KW-0808">Transferase</keyword>
<proteinExistence type="inferred from homology"/>
<dbReference type="InterPro" id="IPR051798">
    <property type="entry name" value="Class-II_PLP-Dep_Aminotrans"/>
</dbReference>
<dbReference type="InterPro" id="IPR015422">
    <property type="entry name" value="PyrdxlP-dep_Trfase_small"/>
</dbReference>
<dbReference type="SUPFAM" id="SSF53383">
    <property type="entry name" value="PLP-dependent transferases"/>
    <property type="match status" value="1"/>
</dbReference>
<accession>C7R393</accession>
<dbReference type="GO" id="GO:0008483">
    <property type="term" value="F:transaminase activity"/>
    <property type="evidence" value="ECO:0007669"/>
    <property type="project" value="UniProtKB-KW"/>
</dbReference>
<keyword evidence="3" id="KW-0663">Pyridoxal phosphate</keyword>
<comment type="cofactor">
    <cofactor evidence="1">
        <name>pyridoxal 5'-phosphate</name>
        <dbReference type="ChEBI" id="CHEBI:597326"/>
    </cofactor>
</comment>
<gene>
    <name evidence="7" type="ordered locus">Jden_2509</name>
</gene>
<dbReference type="PANTHER" id="PTHR43525">
    <property type="entry name" value="PROTEIN MALY"/>
    <property type="match status" value="1"/>
</dbReference>
<evidence type="ECO:0000256" key="1">
    <source>
        <dbReference type="ARBA" id="ARBA00001933"/>
    </source>
</evidence>
<dbReference type="Gene3D" id="3.40.640.10">
    <property type="entry name" value="Type I PLP-dependent aspartate aminotransferase-like (Major domain)"/>
    <property type="match status" value="1"/>
</dbReference>
<dbReference type="CDD" id="cd00609">
    <property type="entry name" value="AAT_like"/>
    <property type="match status" value="1"/>
</dbReference>
<evidence type="ECO:0000256" key="3">
    <source>
        <dbReference type="ARBA" id="ARBA00022898"/>
    </source>
</evidence>
<dbReference type="InterPro" id="IPR004839">
    <property type="entry name" value="Aminotransferase_I/II_large"/>
</dbReference>
<protein>
    <recommendedName>
        <fullName evidence="2">cysteine-S-conjugate beta-lyase</fullName>
        <ecNumber evidence="2">4.4.1.13</ecNumber>
    </recommendedName>
</protein>
<feature type="domain" description="Aminotransferase class I/classII large" evidence="6">
    <location>
        <begin position="96"/>
        <end position="368"/>
    </location>
</feature>
<dbReference type="KEGG" id="jde:Jden_2509"/>
<organism evidence="7 8">
    <name type="scientific">Jonesia denitrificans (strain ATCC 14870 / DSM 20603 / BCRC 15368 / CIP 55.134 / JCM 11481 / NBRC 15587 / NCTC 10816 / Prevot 55134)</name>
    <name type="common">Listeria denitrificans</name>
    <dbReference type="NCBI Taxonomy" id="471856"/>
    <lineage>
        <taxon>Bacteria</taxon>
        <taxon>Bacillati</taxon>
        <taxon>Actinomycetota</taxon>
        <taxon>Actinomycetes</taxon>
        <taxon>Micrococcales</taxon>
        <taxon>Jonesiaceae</taxon>
        <taxon>Jonesia</taxon>
    </lineage>
</organism>
<sequence length="385" mass="40991">MELLTLDELRERHSMKWTRYPADVLPLWVAEMDAVVAQPVIDAVMTVLTTGDTGYPGRDRLLQDAFVGFAWDRWGWQVPFSSVSVVPDVMHGIVEVLRASKAQRVAITSPVYPPFRAYPEQEGMDVVDVPLTDAGRLDIPALAAAFEHVDVMLLCNPHNPSGVAHTVEELTALLDAAHAHGVLIIADEIHGPLTSVRADTAAGGSVFTPVLTVPTEAAVVTVTSAAKGWHLAGFKAGVAVHNDAAAPLMANLASHVADGVGFVSMVAHAAAFREGRDWLSAVQRHIDEARDVFGEALGDLIPDAHLAPADATYLAWVDFRDVRTASGATLGQDPSEFFLKHARVAMNPGPSFGPGGAGFARVNLATRKDILVAAVTQMSEALARG</sequence>
<dbReference type="GO" id="GO:0030170">
    <property type="term" value="F:pyridoxal phosphate binding"/>
    <property type="evidence" value="ECO:0007669"/>
    <property type="project" value="InterPro"/>
</dbReference>
<dbReference type="HOGENOM" id="CLU_017584_15_0_11"/>
<dbReference type="EC" id="4.4.1.13" evidence="2"/>
<dbReference type="eggNOG" id="COG1168">
    <property type="taxonomic scope" value="Bacteria"/>
</dbReference>
<dbReference type="PANTHER" id="PTHR43525:SF2">
    <property type="entry name" value="CYSTATHIONINE BETA-LYASE-RELATED"/>
    <property type="match status" value="1"/>
</dbReference>
<name>C7R393_JONDD</name>
<dbReference type="GO" id="GO:0047804">
    <property type="term" value="F:cysteine-S-conjugate beta-lyase activity"/>
    <property type="evidence" value="ECO:0007669"/>
    <property type="project" value="UniProtKB-EC"/>
</dbReference>
<dbReference type="Pfam" id="PF00155">
    <property type="entry name" value="Aminotran_1_2"/>
    <property type="match status" value="1"/>
</dbReference>
<keyword evidence="8" id="KW-1185">Reference proteome</keyword>
<dbReference type="Gene3D" id="3.90.1150.10">
    <property type="entry name" value="Aspartate Aminotransferase, domain 1"/>
    <property type="match status" value="1"/>
</dbReference>
<dbReference type="Proteomes" id="UP000000628">
    <property type="component" value="Chromosome"/>
</dbReference>
<dbReference type="STRING" id="471856.Jden_2509"/>
<dbReference type="InterPro" id="IPR015424">
    <property type="entry name" value="PyrdxlP-dep_Trfase"/>
</dbReference>
<keyword evidence="4" id="KW-0456">Lyase</keyword>
<comment type="similarity">
    <text evidence="5">Belongs to the class-II pyridoxal-phosphate-dependent aminotransferase family. MalY/PatB cystathionine beta-lyase subfamily.</text>
</comment>
<dbReference type="EMBL" id="CP001706">
    <property type="protein sequence ID" value="ACV10141.1"/>
    <property type="molecule type" value="Genomic_DNA"/>
</dbReference>
<dbReference type="InterPro" id="IPR015421">
    <property type="entry name" value="PyrdxlP-dep_Trfase_major"/>
</dbReference>
<evidence type="ECO:0000256" key="5">
    <source>
        <dbReference type="ARBA" id="ARBA00037974"/>
    </source>
</evidence>
<evidence type="ECO:0000256" key="4">
    <source>
        <dbReference type="ARBA" id="ARBA00023239"/>
    </source>
</evidence>